<evidence type="ECO:0000313" key="2">
    <source>
        <dbReference type="Proteomes" id="UP001341135"/>
    </source>
</evidence>
<name>A0ABM8IZ34_9CREN</name>
<dbReference type="RefSeq" id="WP_338248730.1">
    <property type="nucleotide sequence ID" value="NZ_AP028907.1"/>
</dbReference>
<proteinExistence type="predicted"/>
<evidence type="ECO:0000313" key="1">
    <source>
        <dbReference type="EMBL" id="BES81913.1"/>
    </source>
</evidence>
<protein>
    <submittedName>
        <fullName evidence="1">Uncharacterized protein</fullName>
    </submittedName>
</protein>
<dbReference type="GeneID" id="89289491"/>
<accession>A0ABM8IZ34</accession>
<organism evidence="1 2">
    <name type="scientific">Pyrodictium abyssi</name>
    <dbReference type="NCBI Taxonomy" id="54256"/>
    <lineage>
        <taxon>Archaea</taxon>
        <taxon>Thermoproteota</taxon>
        <taxon>Thermoprotei</taxon>
        <taxon>Desulfurococcales</taxon>
        <taxon>Pyrodictiaceae</taxon>
        <taxon>Pyrodictium</taxon>
    </lineage>
</organism>
<keyword evidence="2" id="KW-1185">Reference proteome</keyword>
<gene>
    <name evidence="1" type="ORF">PABY_14800</name>
</gene>
<dbReference type="EMBL" id="AP028907">
    <property type="protein sequence ID" value="BES81913.1"/>
    <property type="molecule type" value="Genomic_DNA"/>
</dbReference>
<reference evidence="1 2" key="1">
    <citation type="submission" date="2023-09" db="EMBL/GenBank/DDBJ databases">
        <title>Pyrofollis japonicus gen. nov. sp. nov., a novel member of the family Pyrodictiaceae isolated from the Iheya North hydrothermal field.</title>
        <authorList>
            <person name="Miyazaki U."/>
            <person name="Sanari M."/>
            <person name="Tame A."/>
            <person name="Kitajima M."/>
            <person name="Okamoto A."/>
            <person name="Sawayama S."/>
            <person name="Miyazaki J."/>
            <person name="Takai K."/>
            <person name="Nakagawa S."/>
        </authorList>
    </citation>
    <scope>NUCLEOTIDE SEQUENCE [LARGE SCALE GENOMIC DNA]</scope>
    <source>
        <strain evidence="1 2">AV2</strain>
    </source>
</reference>
<sequence length="355" mass="40018">MAVALGGIERDVARLLACYDPRTEISGIAEQLGVSENYVRTTIRKLRERGYELWPQHIRDIRPLGLLVALVYTKTPVGDATSLSDLEQLGVPAYRYLHSYRATLDNLHVYSYFLPREFLNELVAEVERGLRGEVELGVTIPVRYDCSRYRDDIGAARLHEEVKQAIAVLEEGAPSLRLNLLDLMIYAGLDLNPLAGIRELQDPGPVYAERLEMKNPGHRLSYRRLVSRYRQLGSKRLVGRVLLLAATIGSDKPIPLFIRVRRDCFPLLYALALTTWSTPSIFVGEETAATVLVLPDEATDYARELLRDCILYAGVVTRGFGTTIPVEMYDPLEGRWVPEPQPLPDLLRRLGYLAS</sequence>
<dbReference type="Proteomes" id="UP001341135">
    <property type="component" value="Chromosome"/>
</dbReference>